<sequence>MTAPPPDPDPRETPGLEEGGGVAPGDTPPDSAQTSGLSHREPRQSKGMSLAWVLTIAIVVVLVAGFFIAYLVTVLAE</sequence>
<evidence type="ECO:0000313" key="4">
    <source>
        <dbReference type="Proteomes" id="UP000238362"/>
    </source>
</evidence>
<evidence type="ECO:0000256" key="2">
    <source>
        <dbReference type="SAM" id="Phobius"/>
    </source>
</evidence>
<evidence type="ECO:0000313" key="3">
    <source>
        <dbReference type="EMBL" id="PRX48204.1"/>
    </source>
</evidence>
<accession>A0A2T0LW08</accession>
<name>A0A2T0LW08_9PSEU</name>
<proteinExistence type="predicted"/>
<dbReference type="InterPro" id="IPR045512">
    <property type="entry name" value="DUF6480"/>
</dbReference>
<comment type="caution">
    <text evidence="3">The sequence shown here is derived from an EMBL/GenBank/DDBJ whole genome shotgun (WGS) entry which is preliminary data.</text>
</comment>
<organism evidence="3 4">
    <name type="scientific">Prauserella shujinwangii</name>
    <dbReference type="NCBI Taxonomy" id="1453103"/>
    <lineage>
        <taxon>Bacteria</taxon>
        <taxon>Bacillati</taxon>
        <taxon>Actinomycetota</taxon>
        <taxon>Actinomycetes</taxon>
        <taxon>Pseudonocardiales</taxon>
        <taxon>Pseudonocardiaceae</taxon>
        <taxon>Prauserella</taxon>
    </lineage>
</organism>
<dbReference type="OrthoDB" id="4381799at2"/>
<gene>
    <name evidence="3" type="ORF">B0I33_10418</name>
</gene>
<dbReference type="Proteomes" id="UP000238362">
    <property type="component" value="Unassembled WGS sequence"/>
</dbReference>
<dbReference type="Pfam" id="PF20088">
    <property type="entry name" value="DUF6480"/>
    <property type="match status" value="1"/>
</dbReference>
<dbReference type="EMBL" id="PVNH01000004">
    <property type="protein sequence ID" value="PRX48204.1"/>
    <property type="molecule type" value="Genomic_DNA"/>
</dbReference>
<feature type="region of interest" description="Disordered" evidence="1">
    <location>
        <begin position="1"/>
        <end position="45"/>
    </location>
</feature>
<keyword evidence="2" id="KW-0472">Membrane</keyword>
<keyword evidence="2" id="KW-1133">Transmembrane helix</keyword>
<protein>
    <submittedName>
        <fullName evidence="3">Uncharacterized protein</fullName>
    </submittedName>
</protein>
<evidence type="ECO:0000256" key="1">
    <source>
        <dbReference type="SAM" id="MobiDB-lite"/>
    </source>
</evidence>
<dbReference type="RefSeq" id="WP_106178317.1">
    <property type="nucleotide sequence ID" value="NZ_PVNH01000004.1"/>
</dbReference>
<keyword evidence="2" id="KW-0812">Transmembrane</keyword>
<dbReference type="AlphaFoldDB" id="A0A2T0LW08"/>
<feature type="transmembrane region" description="Helical" evidence="2">
    <location>
        <begin position="50"/>
        <end position="72"/>
    </location>
</feature>
<keyword evidence="4" id="KW-1185">Reference proteome</keyword>
<reference evidence="3 4" key="1">
    <citation type="submission" date="2018-03" db="EMBL/GenBank/DDBJ databases">
        <title>Genomic Encyclopedia of Type Strains, Phase III (KMG-III): the genomes of soil and plant-associated and newly described type strains.</title>
        <authorList>
            <person name="Whitman W."/>
        </authorList>
    </citation>
    <scope>NUCLEOTIDE SEQUENCE [LARGE SCALE GENOMIC DNA]</scope>
    <source>
        <strain evidence="3 4">CGMCC 4.7125</strain>
    </source>
</reference>